<dbReference type="Proteomes" id="UP000007798">
    <property type="component" value="Unassembled WGS sequence"/>
</dbReference>
<reference evidence="1 2" key="1">
    <citation type="journal article" date="2007" name="Nature">
        <title>Evolution of genes and genomes on the Drosophila phylogeny.</title>
        <authorList>
            <consortium name="Drosophila 12 Genomes Consortium"/>
            <person name="Clark A.G."/>
            <person name="Eisen M.B."/>
            <person name="Smith D.R."/>
            <person name="Bergman C.M."/>
            <person name="Oliver B."/>
            <person name="Markow T.A."/>
            <person name="Kaufman T.C."/>
            <person name="Kellis M."/>
            <person name="Gelbart W."/>
            <person name="Iyer V.N."/>
            <person name="Pollard D.A."/>
            <person name="Sackton T.B."/>
            <person name="Larracuente A.M."/>
            <person name="Singh N.D."/>
            <person name="Abad J.P."/>
            <person name="Abt D.N."/>
            <person name="Adryan B."/>
            <person name="Aguade M."/>
            <person name="Akashi H."/>
            <person name="Anderson W.W."/>
            <person name="Aquadro C.F."/>
            <person name="Ardell D.H."/>
            <person name="Arguello R."/>
            <person name="Artieri C.G."/>
            <person name="Barbash D.A."/>
            <person name="Barker D."/>
            <person name="Barsanti P."/>
            <person name="Batterham P."/>
            <person name="Batzoglou S."/>
            <person name="Begun D."/>
            <person name="Bhutkar A."/>
            <person name="Blanco E."/>
            <person name="Bosak S.A."/>
            <person name="Bradley R.K."/>
            <person name="Brand A.D."/>
            <person name="Brent M.R."/>
            <person name="Brooks A.N."/>
            <person name="Brown R.H."/>
            <person name="Butlin R.K."/>
            <person name="Caggese C."/>
            <person name="Calvi B.R."/>
            <person name="Bernardo de Carvalho A."/>
            <person name="Caspi A."/>
            <person name="Castrezana S."/>
            <person name="Celniker S.E."/>
            <person name="Chang J.L."/>
            <person name="Chapple C."/>
            <person name="Chatterji S."/>
            <person name="Chinwalla A."/>
            <person name="Civetta A."/>
            <person name="Clifton S.W."/>
            <person name="Comeron J.M."/>
            <person name="Costello J.C."/>
            <person name="Coyne J.A."/>
            <person name="Daub J."/>
            <person name="David R.G."/>
            <person name="Delcher A.L."/>
            <person name="Delehaunty K."/>
            <person name="Do C.B."/>
            <person name="Ebling H."/>
            <person name="Edwards K."/>
            <person name="Eickbush T."/>
            <person name="Evans J.D."/>
            <person name="Filipski A."/>
            <person name="Findeiss S."/>
            <person name="Freyhult E."/>
            <person name="Fulton L."/>
            <person name="Fulton R."/>
            <person name="Garcia A.C."/>
            <person name="Gardiner A."/>
            <person name="Garfield D.A."/>
            <person name="Garvin B.E."/>
            <person name="Gibson G."/>
            <person name="Gilbert D."/>
            <person name="Gnerre S."/>
            <person name="Godfrey J."/>
            <person name="Good R."/>
            <person name="Gotea V."/>
            <person name="Gravely B."/>
            <person name="Greenberg A.J."/>
            <person name="Griffiths-Jones S."/>
            <person name="Gross S."/>
            <person name="Guigo R."/>
            <person name="Gustafson E.A."/>
            <person name="Haerty W."/>
            <person name="Hahn M.W."/>
            <person name="Halligan D.L."/>
            <person name="Halpern A.L."/>
            <person name="Halter G.M."/>
            <person name="Han M.V."/>
            <person name="Heger A."/>
            <person name="Hillier L."/>
            <person name="Hinrichs A.S."/>
            <person name="Holmes I."/>
            <person name="Hoskins R.A."/>
            <person name="Hubisz M.J."/>
            <person name="Hultmark D."/>
            <person name="Huntley M.A."/>
            <person name="Jaffe D.B."/>
            <person name="Jagadeeshan S."/>
            <person name="Jeck W.R."/>
            <person name="Johnson J."/>
            <person name="Jones C.D."/>
            <person name="Jordan W.C."/>
            <person name="Karpen G.H."/>
            <person name="Kataoka E."/>
            <person name="Keightley P.D."/>
            <person name="Kheradpour P."/>
            <person name="Kirkness E.F."/>
            <person name="Koerich L.B."/>
            <person name="Kristiansen K."/>
            <person name="Kudrna D."/>
            <person name="Kulathinal R.J."/>
            <person name="Kumar S."/>
            <person name="Kwok R."/>
            <person name="Lander E."/>
            <person name="Langley C.H."/>
            <person name="Lapoint R."/>
            <person name="Lazzaro B.P."/>
            <person name="Lee S.J."/>
            <person name="Levesque L."/>
            <person name="Li R."/>
            <person name="Lin C.F."/>
            <person name="Lin M.F."/>
            <person name="Lindblad-Toh K."/>
            <person name="Llopart A."/>
            <person name="Long M."/>
            <person name="Low L."/>
            <person name="Lozovsky E."/>
            <person name="Lu J."/>
            <person name="Luo M."/>
            <person name="Machado C.A."/>
            <person name="Makalowski W."/>
            <person name="Marzo M."/>
            <person name="Matsuda M."/>
            <person name="Matzkin L."/>
            <person name="McAllister B."/>
            <person name="McBride C.S."/>
            <person name="McKernan B."/>
            <person name="McKernan K."/>
            <person name="Mendez-Lago M."/>
            <person name="Minx P."/>
            <person name="Mollenhauer M.U."/>
            <person name="Montooth K."/>
            <person name="Mount S.M."/>
            <person name="Mu X."/>
            <person name="Myers E."/>
            <person name="Negre B."/>
            <person name="Newfeld S."/>
            <person name="Nielsen R."/>
            <person name="Noor M.A."/>
            <person name="O'Grady P."/>
            <person name="Pachter L."/>
            <person name="Papaceit M."/>
            <person name="Parisi M.J."/>
            <person name="Parisi M."/>
            <person name="Parts L."/>
            <person name="Pedersen J.S."/>
            <person name="Pesole G."/>
            <person name="Phillippy A.M."/>
            <person name="Ponting C.P."/>
            <person name="Pop M."/>
            <person name="Porcelli D."/>
            <person name="Powell J.R."/>
            <person name="Prohaska S."/>
            <person name="Pruitt K."/>
            <person name="Puig M."/>
            <person name="Quesneville H."/>
            <person name="Ram K.R."/>
            <person name="Rand D."/>
            <person name="Rasmussen M.D."/>
            <person name="Reed L.K."/>
            <person name="Reenan R."/>
            <person name="Reily A."/>
            <person name="Remington K.A."/>
            <person name="Rieger T.T."/>
            <person name="Ritchie M.G."/>
            <person name="Robin C."/>
            <person name="Rogers Y.H."/>
            <person name="Rohde C."/>
            <person name="Rozas J."/>
            <person name="Rubenfield M.J."/>
            <person name="Ruiz A."/>
            <person name="Russo S."/>
            <person name="Salzberg S.L."/>
            <person name="Sanchez-Gracia A."/>
            <person name="Saranga D.J."/>
            <person name="Sato H."/>
            <person name="Schaeffer S.W."/>
            <person name="Schatz M.C."/>
            <person name="Schlenke T."/>
            <person name="Schwartz R."/>
            <person name="Segarra C."/>
            <person name="Singh R.S."/>
            <person name="Sirot L."/>
            <person name="Sirota M."/>
            <person name="Sisneros N.B."/>
            <person name="Smith C.D."/>
            <person name="Smith T.F."/>
            <person name="Spieth J."/>
            <person name="Stage D.E."/>
            <person name="Stark A."/>
            <person name="Stephan W."/>
            <person name="Strausberg R.L."/>
            <person name="Strempel S."/>
            <person name="Sturgill D."/>
            <person name="Sutton G."/>
            <person name="Sutton G.G."/>
            <person name="Tao W."/>
            <person name="Teichmann S."/>
            <person name="Tobari Y.N."/>
            <person name="Tomimura Y."/>
            <person name="Tsolas J.M."/>
            <person name="Valente V.L."/>
            <person name="Venter E."/>
            <person name="Venter J.C."/>
            <person name="Vicario S."/>
            <person name="Vieira F.G."/>
            <person name="Vilella A.J."/>
            <person name="Villasante A."/>
            <person name="Walenz B."/>
            <person name="Wang J."/>
            <person name="Wasserman M."/>
            <person name="Watts T."/>
            <person name="Wilson D."/>
            <person name="Wilson R.K."/>
            <person name="Wing R.A."/>
            <person name="Wolfner M.F."/>
            <person name="Wong A."/>
            <person name="Wong G.K."/>
            <person name="Wu C.I."/>
            <person name="Wu G."/>
            <person name="Yamamoto D."/>
            <person name="Yang H.P."/>
            <person name="Yang S.P."/>
            <person name="Yorke J.A."/>
            <person name="Yoshida K."/>
            <person name="Zdobnov E."/>
            <person name="Zhang P."/>
            <person name="Zhang Y."/>
            <person name="Zimin A.V."/>
            <person name="Baldwin J."/>
            <person name="Abdouelleil A."/>
            <person name="Abdulkadir J."/>
            <person name="Abebe A."/>
            <person name="Abera B."/>
            <person name="Abreu J."/>
            <person name="Acer S.C."/>
            <person name="Aftuck L."/>
            <person name="Alexander A."/>
            <person name="An P."/>
            <person name="Anderson E."/>
            <person name="Anderson S."/>
            <person name="Arachi H."/>
            <person name="Azer M."/>
            <person name="Bachantsang P."/>
            <person name="Barry A."/>
            <person name="Bayul T."/>
            <person name="Berlin A."/>
            <person name="Bessette D."/>
            <person name="Bloom T."/>
            <person name="Blye J."/>
            <person name="Boguslavskiy L."/>
            <person name="Bonnet C."/>
            <person name="Boukhgalter B."/>
            <person name="Bourzgui I."/>
            <person name="Brown A."/>
            <person name="Cahill P."/>
            <person name="Channer S."/>
            <person name="Cheshatsang Y."/>
            <person name="Chuda L."/>
            <person name="Citroen M."/>
            <person name="Collymore A."/>
            <person name="Cooke P."/>
            <person name="Costello M."/>
            <person name="D'Aco K."/>
            <person name="Daza R."/>
            <person name="De Haan G."/>
            <person name="DeGray S."/>
            <person name="DeMaso C."/>
            <person name="Dhargay N."/>
            <person name="Dooley K."/>
            <person name="Dooley E."/>
            <person name="Doricent M."/>
            <person name="Dorje P."/>
            <person name="Dorjee K."/>
            <person name="Dupes A."/>
            <person name="Elong R."/>
            <person name="Falk J."/>
            <person name="Farina A."/>
            <person name="Faro S."/>
            <person name="Ferguson D."/>
            <person name="Fisher S."/>
            <person name="Foley C.D."/>
            <person name="Franke A."/>
            <person name="Friedrich D."/>
            <person name="Gadbois L."/>
            <person name="Gearin G."/>
            <person name="Gearin C.R."/>
            <person name="Giannoukos G."/>
            <person name="Goode T."/>
            <person name="Graham J."/>
            <person name="Grandbois E."/>
            <person name="Grewal S."/>
            <person name="Gyaltsen K."/>
            <person name="Hafez N."/>
            <person name="Hagos B."/>
            <person name="Hall J."/>
            <person name="Henson C."/>
            <person name="Hollinger A."/>
            <person name="Honan T."/>
            <person name="Huard M.D."/>
            <person name="Hughes L."/>
            <person name="Hurhula B."/>
            <person name="Husby M.E."/>
            <person name="Kamat A."/>
            <person name="Kanga B."/>
            <person name="Kashin S."/>
            <person name="Khazanovich D."/>
            <person name="Kisner P."/>
            <person name="Lance K."/>
            <person name="Lara M."/>
            <person name="Lee W."/>
            <person name="Lennon N."/>
            <person name="Letendre F."/>
            <person name="LeVine R."/>
            <person name="Lipovsky A."/>
            <person name="Liu X."/>
            <person name="Liu J."/>
            <person name="Liu S."/>
            <person name="Lokyitsang T."/>
            <person name="Lokyitsang Y."/>
            <person name="Lubonja R."/>
            <person name="Lui A."/>
            <person name="MacDonald P."/>
            <person name="Magnisalis V."/>
            <person name="Maru K."/>
            <person name="Matthews C."/>
            <person name="McCusker W."/>
            <person name="McDonough S."/>
            <person name="Mehta T."/>
            <person name="Meldrim J."/>
            <person name="Meneus L."/>
            <person name="Mihai O."/>
            <person name="Mihalev A."/>
            <person name="Mihova T."/>
            <person name="Mittelman R."/>
            <person name="Mlenga V."/>
            <person name="Montmayeur A."/>
            <person name="Mulrain L."/>
            <person name="Navidi A."/>
            <person name="Naylor J."/>
            <person name="Negash T."/>
            <person name="Nguyen T."/>
            <person name="Nguyen N."/>
            <person name="Nicol R."/>
            <person name="Norbu C."/>
            <person name="Norbu N."/>
            <person name="Novod N."/>
            <person name="O'Neill B."/>
            <person name="Osman S."/>
            <person name="Markiewicz E."/>
            <person name="Oyono O.L."/>
            <person name="Patti C."/>
            <person name="Phunkhang P."/>
            <person name="Pierre F."/>
            <person name="Priest M."/>
            <person name="Raghuraman S."/>
            <person name="Rege F."/>
            <person name="Reyes R."/>
            <person name="Rise C."/>
            <person name="Rogov P."/>
            <person name="Ross K."/>
            <person name="Ryan E."/>
            <person name="Settipalli S."/>
            <person name="Shea T."/>
            <person name="Sherpa N."/>
            <person name="Shi L."/>
            <person name="Shih D."/>
            <person name="Sparrow T."/>
            <person name="Spaulding J."/>
            <person name="Stalker J."/>
            <person name="Stange-Thomann N."/>
            <person name="Stavropoulos S."/>
            <person name="Stone C."/>
            <person name="Strader C."/>
            <person name="Tesfaye S."/>
            <person name="Thomson T."/>
            <person name="Thoulutsang Y."/>
            <person name="Thoulutsang D."/>
            <person name="Topham K."/>
            <person name="Topping I."/>
            <person name="Tsamla T."/>
            <person name="Vassiliev H."/>
            <person name="Vo A."/>
            <person name="Wangchuk T."/>
            <person name="Wangdi T."/>
            <person name="Weiand M."/>
            <person name="Wilkinson J."/>
            <person name="Wilson A."/>
            <person name="Yadav S."/>
            <person name="Young G."/>
            <person name="Yu Q."/>
            <person name="Zembek L."/>
            <person name="Zhong D."/>
            <person name="Zimmer A."/>
            <person name="Zwirko Z."/>
            <person name="Jaffe D.B."/>
            <person name="Alvarez P."/>
            <person name="Brockman W."/>
            <person name="Butler J."/>
            <person name="Chin C."/>
            <person name="Gnerre S."/>
            <person name="Grabherr M."/>
            <person name="Kleber M."/>
            <person name="Mauceli E."/>
            <person name="MacCallum I."/>
        </authorList>
    </citation>
    <scope>NUCLEOTIDE SEQUENCE [LARGE SCALE GENOMIC DNA]</scope>
    <source>
        <strain evidence="2">Tucson 14030-0811.24</strain>
    </source>
</reference>
<dbReference type="InParanoid" id="B4N8U2"/>
<gene>
    <name evidence="1" type="primary">Dwil\GK12122</name>
    <name evidence="1" type="ORF">Dwil_GK12122</name>
</gene>
<evidence type="ECO:0000313" key="2">
    <source>
        <dbReference type="Proteomes" id="UP000007798"/>
    </source>
</evidence>
<proteinExistence type="predicted"/>
<sequence length="60" mass="6064">MPCVGCEKDCKCTTEKCCEGCKCREPGKCGCNASKPSSGSGGCCNKGATDGTKCCGSDKK</sequence>
<protein>
    <submittedName>
        <fullName evidence="1">Uncharacterized protein</fullName>
    </submittedName>
</protein>
<dbReference type="AlphaFoldDB" id="B4N8U2"/>
<dbReference type="HOGENOM" id="CLU_2888058_0_0_1"/>
<accession>B4N8U2</accession>
<dbReference type="OMA" id="MPCVGCE"/>
<keyword evidence="2" id="KW-1185">Reference proteome</keyword>
<evidence type="ECO:0000313" key="1">
    <source>
        <dbReference type="EMBL" id="EDW81543.1"/>
    </source>
</evidence>
<dbReference type="KEGG" id="dwi:6647835"/>
<name>B4N8U2_DROWI</name>
<organism evidence="1 2">
    <name type="scientific">Drosophila willistoni</name>
    <name type="common">Fruit fly</name>
    <dbReference type="NCBI Taxonomy" id="7260"/>
    <lineage>
        <taxon>Eukaryota</taxon>
        <taxon>Metazoa</taxon>
        <taxon>Ecdysozoa</taxon>
        <taxon>Arthropoda</taxon>
        <taxon>Hexapoda</taxon>
        <taxon>Insecta</taxon>
        <taxon>Pterygota</taxon>
        <taxon>Neoptera</taxon>
        <taxon>Endopterygota</taxon>
        <taxon>Diptera</taxon>
        <taxon>Brachycera</taxon>
        <taxon>Muscomorpha</taxon>
        <taxon>Ephydroidea</taxon>
        <taxon>Drosophilidae</taxon>
        <taxon>Drosophila</taxon>
        <taxon>Sophophora</taxon>
    </lineage>
</organism>
<dbReference type="EMBL" id="CH964232">
    <property type="protein sequence ID" value="EDW81543.1"/>
    <property type="molecule type" value="Genomic_DNA"/>
</dbReference>